<evidence type="ECO:0000313" key="4">
    <source>
        <dbReference type="Proteomes" id="UP000207598"/>
    </source>
</evidence>
<evidence type="ECO:0000256" key="1">
    <source>
        <dbReference type="SAM" id="MobiDB-lite"/>
    </source>
</evidence>
<dbReference type="AlphaFoldDB" id="A0A238L7B8"/>
<gene>
    <name evidence="3" type="ORF">MAA8898_05100</name>
</gene>
<evidence type="ECO:0000313" key="3">
    <source>
        <dbReference type="EMBL" id="SMX50898.1"/>
    </source>
</evidence>
<accession>A0A238L7B8</accession>
<dbReference type="Proteomes" id="UP000207598">
    <property type="component" value="Unassembled WGS sequence"/>
</dbReference>
<feature type="signal peptide" evidence="2">
    <location>
        <begin position="1"/>
        <end position="24"/>
    </location>
</feature>
<feature type="region of interest" description="Disordered" evidence="1">
    <location>
        <begin position="31"/>
        <end position="55"/>
    </location>
</feature>
<reference evidence="3 4" key="1">
    <citation type="submission" date="2017-05" db="EMBL/GenBank/DDBJ databases">
        <authorList>
            <person name="Song R."/>
            <person name="Chenine A.L."/>
            <person name="Ruprecht R.M."/>
        </authorList>
    </citation>
    <scope>NUCLEOTIDE SEQUENCE [LARGE SCALE GENOMIC DNA]</scope>
    <source>
        <strain evidence="3 4">CECT 8898</strain>
    </source>
</reference>
<proteinExistence type="predicted"/>
<feature type="compositionally biased region" description="Pro residues" evidence="1">
    <location>
        <begin position="40"/>
        <end position="54"/>
    </location>
</feature>
<dbReference type="RefSeq" id="WP_094023804.1">
    <property type="nucleotide sequence ID" value="NZ_FXYF01000033.1"/>
</dbReference>
<dbReference type="OrthoDB" id="7726474at2"/>
<sequence>MNPRILYYASLAVMGVLASAAVWTAGESQIASPVEVAQSAPPPQGGPHGGPPPREAFEACAALSETDACAFPLDGAEITGSCRQPPQGRDNALICFPAQAGNG</sequence>
<name>A0A238L7B8_9RHOB</name>
<protein>
    <submittedName>
        <fullName evidence="3">Uncharacterized protein</fullName>
    </submittedName>
</protein>
<feature type="chain" id="PRO_5012308493" evidence="2">
    <location>
        <begin position="25"/>
        <end position="103"/>
    </location>
</feature>
<evidence type="ECO:0000256" key="2">
    <source>
        <dbReference type="SAM" id="SignalP"/>
    </source>
</evidence>
<keyword evidence="4" id="KW-1185">Reference proteome</keyword>
<organism evidence="3 4">
    <name type="scientific">Maliponia aquimaris</name>
    <dbReference type="NCBI Taxonomy" id="1673631"/>
    <lineage>
        <taxon>Bacteria</taxon>
        <taxon>Pseudomonadati</taxon>
        <taxon>Pseudomonadota</taxon>
        <taxon>Alphaproteobacteria</taxon>
        <taxon>Rhodobacterales</taxon>
        <taxon>Paracoccaceae</taxon>
        <taxon>Maliponia</taxon>
    </lineage>
</organism>
<dbReference type="EMBL" id="FXYF01000033">
    <property type="protein sequence ID" value="SMX50898.1"/>
    <property type="molecule type" value="Genomic_DNA"/>
</dbReference>
<keyword evidence="2" id="KW-0732">Signal</keyword>